<dbReference type="GO" id="GO:0034644">
    <property type="term" value="P:cellular response to UV"/>
    <property type="evidence" value="ECO:0007669"/>
    <property type="project" value="UniProtKB-ARBA"/>
</dbReference>
<dbReference type="Gene3D" id="2.130.10.10">
    <property type="entry name" value="YVTN repeat-like/Quinoprotein amine dehydrogenase"/>
    <property type="match status" value="1"/>
</dbReference>
<keyword evidence="13" id="KW-0539">Nucleus</keyword>
<comment type="pathway">
    <text evidence="3">Protein modification; protein ubiquitination.</text>
</comment>
<dbReference type="GO" id="GO:0003684">
    <property type="term" value="F:damaged DNA binding"/>
    <property type="evidence" value="ECO:0007669"/>
    <property type="project" value="InterPro"/>
</dbReference>
<evidence type="ECO:0000256" key="13">
    <source>
        <dbReference type="ARBA" id="ARBA00023242"/>
    </source>
</evidence>
<dbReference type="SUPFAM" id="SSF50978">
    <property type="entry name" value="WD40 repeat-like"/>
    <property type="match status" value="1"/>
</dbReference>
<sequence length="494" mass="54878">MKSKPSKSDAPKSKAKGKTVKSSAESASTAKKVQNKENGETSKSGPPLKSAGVHKRAGHGSILHYIYRNSLGQSLHSQMRQCFQEPFVRSLLSHFVFRDATSPFDRRITCMEWHPTHPTTLAVGSKGGDIYLWDFKAIEKKSFIQGNGAGDSIGGMRFCPMDHSKVYAASGEGTLTVHSFEAHSSTTLSRTQDCGHDHHHICNWFCCVDVSVSRQMLATGDNMGQLSLLGLDGQKIFSDKLHKAKVTHAEFNSRCDWLLATASVDHTVKLWDLRSIRDKKSFLHELPHDKAVNSAYFNPLDCSKLLTTDQYDQIRVYSSSDWSKPQHIIQHPHRQFQHLTPIKATWHPVYDLVVAGRYPDERVCPGDQRTIDIYDANTAELVCQLYDPAVAGIKSINKFSPMGDVIGSGMGVSVLVWDKDKALIIDEDKAEATTTSTSVDSIRGQRRGQQRPSSNRRGAAADAKLKKKLTSLEEPDAKTKKGCTKLKQAQMKKK</sequence>
<evidence type="ECO:0000256" key="14">
    <source>
        <dbReference type="ARBA" id="ARBA00031670"/>
    </source>
</evidence>
<organism evidence="17 18">
    <name type="scientific">Betta splendens</name>
    <name type="common">Siamese fighting fish</name>
    <dbReference type="NCBI Taxonomy" id="158456"/>
    <lineage>
        <taxon>Eukaryota</taxon>
        <taxon>Metazoa</taxon>
        <taxon>Chordata</taxon>
        <taxon>Craniata</taxon>
        <taxon>Vertebrata</taxon>
        <taxon>Euteleostomi</taxon>
        <taxon>Actinopterygii</taxon>
        <taxon>Neopterygii</taxon>
        <taxon>Teleostei</taxon>
        <taxon>Neoteleostei</taxon>
        <taxon>Acanthomorphata</taxon>
        <taxon>Anabantaria</taxon>
        <taxon>Anabantiformes</taxon>
        <taxon>Anabantoidei</taxon>
        <taxon>Osphronemidae</taxon>
        <taxon>Betta</taxon>
    </lineage>
</organism>
<gene>
    <name evidence="18" type="primary">ddb2</name>
</gene>
<keyword evidence="12" id="KW-0234">DNA repair</keyword>
<dbReference type="KEGG" id="bspl:114856820"/>
<dbReference type="PANTHER" id="PTHR15169:SF0">
    <property type="entry name" value="DNA DAMAGE-BINDING PROTEIN 2"/>
    <property type="match status" value="1"/>
</dbReference>
<evidence type="ECO:0000313" key="17">
    <source>
        <dbReference type="Proteomes" id="UP000515150"/>
    </source>
</evidence>
<dbReference type="InterPro" id="IPR033312">
    <property type="entry name" value="DDB2"/>
</dbReference>
<evidence type="ECO:0000256" key="6">
    <source>
        <dbReference type="ARBA" id="ARBA00022454"/>
    </source>
</evidence>
<proteinExistence type="inferred from homology"/>
<dbReference type="CTD" id="1643"/>
<keyword evidence="7 15" id="KW-0853">WD repeat</keyword>
<keyword evidence="8" id="KW-0677">Repeat</keyword>
<dbReference type="PROSITE" id="PS00678">
    <property type="entry name" value="WD_REPEATS_1"/>
    <property type="match status" value="1"/>
</dbReference>
<evidence type="ECO:0000256" key="8">
    <source>
        <dbReference type="ARBA" id="ARBA00022737"/>
    </source>
</evidence>
<evidence type="ECO:0000256" key="16">
    <source>
        <dbReference type="SAM" id="MobiDB-lite"/>
    </source>
</evidence>
<evidence type="ECO:0000256" key="12">
    <source>
        <dbReference type="ARBA" id="ARBA00023204"/>
    </source>
</evidence>
<evidence type="ECO:0000256" key="15">
    <source>
        <dbReference type="PROSITE-ProRule" id="PRU00221"/>
    </source>
</evidence>
<evidence type="ECO:0000256" key="4">
    <source>
        <dbReference type="ARBA" id="ARBA00005434"/>
    </source>
</evidence>
<evidence type="ECO:0000256" key="10">
    <source>
        <dbReference type="ARBA" id="ARBA00022786"/>
    </source>
</evidence>
<dbReference type="AlphaFoldDB" id="A0A6P7MNT0"/>
<dbReference type="OrthoDB" id="9890280at2759"/>
<dbReference type="InParanoid" id="A0A6P7MNT0"/>
<evidence type="ECO:0000313" key="18">
    <source>
        <dbReference type="RefSeq" id="XP_029008422.1"/>
    </source>
</evidence>
<dbReference type="InterPro" id="IPR019775">
    <property type="entry name" value="WD40_repeat_CS"/>
</dbReference>
<feature type="compositionally biased region" description="Low complexity" evidence="16">
    <location>
        <begin position="450"/>
        <end position="462"/>
    </location>
</feature>
<dbReference type="PROSITE" id="PS50082">
    <property type="entry name" value="WD_REPEATS_2"/>
    <property type="match status" value="1"/>
</dbReference>
<comment type="similarity">
    <text evidence="4">Belongs to the WD repeat DDB2/WDR76 family.</text>
</comment>
<dbReference type="GeneID" id="114856820"/>
<protein>
    <recommendedName>
        <fullName evidence="5">DNA damage-binding protein 2</fullName>
    </recommendedName>
    <alternativeName>
        <fullName evidence="14">Damage-specific DNA-binding protein 2</fullName>
    </alternativeName>
</protein>
<keyword evidence="17" id="KW-1185">Reference proteome</keyword>
<comment type="subcellular location">
    <subcellularLocation>
        <location evidence="2">Chromosome</location>
    </subcellularLocation>
    <subcellularLocation>
        <location evidence="1">Nucleus</location>
    </subcellularLocation>
</comment>
<feature type="compositionally biased region" description="Basic residues" evidence="16">
    <location>
        <begin position="480"/>
        <end position="494"/>
    </location>
</feature>
<evidence type="ECO:0000256" key="5">
    <source>
        <dbReference type="ARBA" id="ARBA00014580"/>
    </source>
</evidence>
<evidence type="ECO:0000256" key="3">
    <source>
        <dbReference type="ARBA" id="ARBA00004906"/>
    </source>
</evidence>
<dbReference type="FunFam" id="2.130.10.10:FF:000161">
    <property type="entry name" value="DNA damage-binding protein 2"/>
    <property type="match status" value="1"/>
</dbReference>
<dbReference type="InterPro" id="IPR001680">
    <property type="entry name" value="WD40_rpt"/>
</dbReference>
<reference evidence="18" key="1">
    <citation type="submission" date="2025-08" db="UniProtKB">
        <authorList>
            <consortium name="RefSeq"/>
        </authorList>
    </citation>
    <scope>IDENTIFICATION</scope>
</reference>
<evidence type="ECO:0000256" key="11">
    <source>
        <dbReference type="ARBA" id="ARBA00023125"/>
    </source>
</evidence>
<feature type="compositionally biased region" description="Low complexity" evidence="16">
    <location>
        <begin position="20"/>
        <end position="32"/>
    </location>
</feature>
<dbReference type="Proteomes" id="UP000515150">
    <property type="component" value="Chromosome 6"/>
</dbReference>
<evidence type="ECO:0000256" key="2">
    <source>
        <dbReference type="ARBA" id="ARBA00004286"/>
    </source>
</evidence>
<dbReference type="GO" id="GO:0005694">
    <property type="term" value="C:chromosome"/>
    <property type="evidence" value="ECO:0007669"/>
    <property type="project" value="UniProtKB-SubCell"/>
</dbReference>
<feature type="region of interest" description="Disordered" evidence="16">
    <location>
        <begin position="434"/>
        <end position="494"/>
    </location>
</feature>
<dbReference type="RefSeq" id="XP_029008422.1">
    <property type="nucleotide sequence ID" value="XM_029152589.3"/>
</dbReference>
<keyword evidence="11" id="KW-0238">DNA-binding</keyword>
<dbReference type="GO" id="GO:0005634">
    <property type="term" value="C:nucleus"/>
    <property type="evidence" value="ECO:0007669"/>
    <property type="project" value="UniProtKB-SubCell"/>
</dbReference>
<dbReference type="GO" id="GO:0006281">
    <property type="term" value="P:DNA repair"/>
    <property type="evidence" value="ECO:0007669"/>
    <property type="project" value="UniProtKB-KW"/>
</dbReference>
<dbReference type="InterPro" id="IPR036322">
    <property type="entry name" value="WD40_repeat_dom_sf"/>
</dbReference>
<dbReference type="GO" id="GO:0031464">
    <property type="term" value="C:Cul4A-RING E3 ubiquitin ligase complex"/>
    <property type="evidence" value="ECO:0007669"/>
    <property type="project" value="UniProtKB-ARBA"/>
</dbReference>
<keyword evidence="10" id="KW-0833">Ubl conjugation pathway</keyword>
<name>A0A6P7MNT0_BETSP</name>
<dbReference type="Pfam" id="PF00400">
    <property type="entry name" value="WD40"/>
    <property type="match status" value="2"/>
</dbReference>
<dbReference type="InterPro" id="IPR015943">
    <property type="entry name" value="WD40/YVTN_repeat-like_dom_sf"/>
</dbReference>
<feature type="region of interest" description="Disordered" evidence="16">
    <location>
        <begin position="1"/>
        <end position="54"/>
    </location>
</feature>
<feature type="compositionally biased region" description="Basic and acidic residues" evidence="16">
    <location>
        <begin position="1"/>
        <end position="12"/>
    </location>
</feature>
<accession>A0A6P7MNT0</accession>
<dbReference type="SMART" id="SM00320">
    <property type="entry name" value="WD40"/>
    <property type="match status" value="5"/>
</dbReference>
<keyword evidence="6" id="KW-0158">Chromosome</keyword>
<evidence type="ECO:0000256" key="7">
    <source>
        <dbReference type="ARBA" id="ARBA00022574"/>
    </source>
</evidence>
<dbReference type="PROSITE" id="PS50294">
    <property type="entry name" value="WD_REPEATS_REGION"/>
    <property type="match status" value="1"/>
</dbReference>
<dbReference type="PANTHER" id="PTHR15169">
    <property type="entry name" value="DAMAGE-SPECIFIC DNA BINDING PROTEIN 2"/>
    <property type="match status" value="1"/>
</dbReference>
<dbReference type="Gene3D" id="1.10.287.3280">
    <property type="match status" value="1"/>
</dbReference>
<feature type="repeat" description="WD" evidence="15">
    <location>
        <begin position="239"/>
        <end position="281"/>
    </location>
</feature>
<dbReference type="FunCoup" id="A0A6P7MNT0">
    <property type="interactions" value="402"/>
</dbReference>
<keyword evidence="9" id="KW-0227">DNA damage</keyword>
<evidence type="ECO:0000256" key="9">
    <source>
        <dbReference type="ARBA" id="ARBA00022763"/>
    </source>
</evidence>
<evidence type="ECO:0000256" key="1">
    <source>
        <dbReference type="ARBA" id="ARBA00004123"/>
    </source>
</evidence>